<feature type="region of interest" description="Disordered" evidence="1">
    <location>
        <begin position="383"/>
        <end position="410"/>
    </location>
</feature>
<feature type="compositionally biased region" description="Polar residues" evidence="1">
    <location>
        <begin position="268"/>
        <end position="291"/>
    </location>
</feature>
<gene>
    <name evidence="2" type="ORF">V9T40_009078</name>
</gene>
<feature type="compositionally biased region" description="Basic and acidic residues" evidence="1">
    <location>
        <begin position="1"/>
        <end position="11"/>
    </location>
</feature>
<feature type="region of interest" description="Disordered" evidence="1">
    <location>
        <begin position="444"/>
        <end position="467"/>
    </location>
</feature>
<protein>
    <submittedName>
        <fullName evidence="2">Uncharacterized protein</fullName>
    </submittedName>
</protein>
<keyword evidence="3" id="KW-1185">Reference proteome</keyword>
<evidence type="ECO:0000313" key="2">
    <source>
        <dbReference type="EMBL" id="KAK7601637.1"/>
    </source>
</evidence>
<dbReference type="EMBL" id="JBBCAQ010000010">
    <property type="protein sequence ID" value="KAK7601637.1"/>
    <property type="molecule type" value="Genomic_DNA"/>
</dbReference>
<feature type="region of interest" description="Disordered" evidence="1">
    <location>
        <begin position="646"/>
        <end position="676"/>
    </location>
</feature>
<organism evidence="2 3">
    <name type="scientific">Parthenolecanium corni</name>
    <dbReference type="NCBI Taxonomy" id="536013"/>
    <lineage>
        <taxon>Eukaryota</taxon>
        <taxon>Metazoa</taxon>
        <taxon>Ecdysozoa</taxon>
        <taxon>Arthropoda</taxon>
        <taxon>Hexapoda</taxon>
        <taxon>Insecta</taxon>
        <taxon>Pterygota</taxon>
        <taxon>Neoptera</taxon>
        <taxon>Paraneoptera</taxon>
        <taxon>Hemiptera</taxon>
        <taxon>Sternorrhyncha</taxon>
        <taxon>Coccoidea</taxon>
        <taxon>Coccidae</taxon>
        <taxon>Parthenolecanium</taxon>
    </lineage>
</organism>
<accession>A0AAN9Y8F9</accession>
<dbReference type="Proteomes" id="UP001367676">
    <property type="component" value="Unassembled WGS sequence"/>
</dbReference>
<evidence type="ECO:0000256" key="1">
    <source>
        <dbReference type="SAM" id="MobiDB-lite"/>
    </source>
</evidence>
<proteinExistence type="predicted"/>
<evidence type="ECO:0000313" key="3">
    <source>
        <dbReference type="Proteomes" id="UP001367676"/>
    </source>
</evidence>
<dbReference type="AlphaFoldDB" id="A0AAN9Y8F9"/>
<feature type="region of interest" description="Disordered" evidence="1">
    <location>
        <begin position="263"/>
        <end position="291"/>
    </location>
</feature>
<name>A0AAN9Y8F9_9HEMI</name>
<feature type="compositionally biased region" description="Acidic residues" evidence="1">
    <location>
        <begin position="654"/>
        <end position="676"/>
    </location>
</feature>
<feature type="region of interest" description="Disordered" evidence="1">
    <location>
        <begin position="1"/>
        <end position="27"/>
    </location>
</feature>
<feature type="compositionally biased region" description="Basic and acidic residues" evidence="1">
    <location>
        <begin position="388"/>
        <end position="410"/>
    </location>
</feature>
<comment type="caution">
    <text evidence="2">The sequence shown here is derived from an EMBL/GenBank/DDBJ whole genome shotgun (WGS) entry which is preliminary data.</text>
</comment>
<reference evidence="2 3" key="1">
    <citation type="submission" date="2024-03" db="EMBL/GenBank/DDBJ databases">
        <title>Adaptation during the transition from Ophiocordyceps entomopathogen to insect associate is accompanied by gene loss and intensified selection.</title>
        <authorList>
            <person name="Ward C.M."/>
            <person name="Onetto C.A."/>
            <person name="Borneman A.R."/>
        </authorList>
    </citation>
    <scope>NUCLEOTIDE SEQUENCE [LARGE SCALE GENOMIC DNA]</scope>
    <source>
        <strain evidence="2">AWRI1</strain>
        <tissue evidence="2">Single Adult Female</tissue>
    </source>
</reference>
<sequence length="676" mass="74021">MFANENERNNNDETTSSIAVHDNKSGKDMIVMTNSHKPAESINGSTGPKKNSLAVNGGFKVRHHHLVGSSWHASSDDKLFKAKKVLVSASAADSSTVARLTSKFNATNDADKLKSRSLASNGRNRSEIVVKAKEPTSTAVSFKKLPQRANKPISVRNSSVLEVIRFFEEDAGKASTKKPPSSPVENRVAPLKESILRRANEKRLENGDGRVPSTEPKPQKTVAETKSQRFAKPSVQPKPVVLLHKVSKENPKPFVLLRKVSTGKENRTTAQPSRTAASVQEVTSDVDSSQPPTSIVVVKQFENSLYHAPKLLLRKNSKKEKNLSSDYQVIMTKSKRLSIAKDFALESVLNADMDGRSSEVADVSKGVIQNSCGGDNAATCADSQLVNRTEKTDEGSSEDRAEKTDEESTKCDKMANNSFLHKYLEQCLEGHQVKKVEPVIAKQPDVPARNGSTDVPARSGVDTGESTSAPVSLMAKSMINSSALHDTLLRKLTNEANNVKDKDGDLNPPEEVIYEDLPSPKADDHENHYMDIREVESNTASNVYDDVIYAQLYHNGEVENYETISSEHDLYGNPQNETIINENNVVAIALEGISRSESDSSFEHANSLYDVMKPTSDFSSATASTFSSSNDCININIESPYVYVSGSKSSSSDIAEDEVTTDDWDTDENDHEEIIV</sequence>
<feature type="compositionally biased region" description="Basic and acidic residues" evidence="1">
    <location>
        <begin position="194"/>
        <end position="208"/>
    </location>
</feature>
<feature type="region of interest" description="Disordered" evidence="1">
    <location>
        <begin position="172"/>
        <end position="234"/>
    </location>
</feature>